<name>A0A815PKZ3_ADIRI</name>
<dbReference type="Pfam" id="PF13843">
    <property type="entry name" value="DDE_Tnp_1_7"/>
    <property type="match status" value="1"/>
</dbReference>
<dbReference type="InterPro" id="IPR029526">
    <property type="entry name" value="PGBD"/>
</dbReference>
<feature type="compositionally biased region" description="Acidic residues" evidence="1">
    <location>
        <begin position="28"/>
        <end position="45"/>
    </location>
</feature>
<evidence type="ECO:0000313" key="4">
    <source>
        <dbReference type="Proteomes" id="UP000663852"/>
    </source>
</evidence>
<accession>A0A815PKZ3</accession>
<organism evidence="3 4">
    <name type="scientific">Adineta ricciae</name>
    <name type="common">Rotifer</name>
    <dbReference type="NCBI Taxonomy" id="249248"/>
    <lineage>
        <taxon>Eukaryota</taxon>
        <taxon>Metazoa</taxon>
        <taxon>Spiralia</taxon>
        <taxon>Gnathifera</taxon>
        <taxon>Rotifera</taxon>
        <taxon>Eurotatoria</taxon>
        <taxon>Bdelloidea</taxon>
        <taxon>Adinetida</taxon>
        <taxon>Adinetidae</taxon>
        <taxon>Adineta</taxon>
    </lineage>
</organism>
<protein>
    <recommendedName>
        <fullName evidence="2">PiggyBac transposable element-derived protein domain-containing protein</fullName>
    </recommendedName>
</protein>
<evidence type="ECO:0000313" key="3">
    <source>
        <dbReference type="EMBL" id="CAF1450621.1"/>
    </source>
</evidence>
<feature type="region of interest" description="Disordered" evidence="1">
    <location>
        <begin position="1"/>
        <end position="57"/>
    </location>
</feature>
<gene>
    <name evidence="3" type="ORF">EDS130_LOCUS39493</name>
</gene>
<evidence type="ECO:0000259" key="2">
    <source>
        <dbReference type="Pfam" id="PF13843"/>
    </source>
</evidence>
<dbReference type="EMBL" id="CAJNOJ010000444">
    <property type="protein sequence ID" value="CAF1450621.1"/>
    <property type="molecule type" value="Genomic_DNA"/>
</dbReference>
<evidence type="ECO:0000256" key="1">
    <source>
        <dbReference type="SAM" id="MobiDB-lite"/>
    </source>
</evidence>
<dbReference type="OrthoDB" id="10057240at2759"/>
<feature type="domain" description="PiggyBac transposable element-derived protein" evidence="2">
    <location>
        <begin position="87"/>
        <end position="184"/>
    </location>
</feature>
<comment type="caution">
    <text evidence="3">The sequence shown here is derived from an EMBL/GenBank/DDBJ whole genome shotgun (WGS) entry which is preliminary data.</text>
</comment>
<dbReference type="Proteomes" id="UP000663852">
    <property type="component" value="Unassembled WGS sequence"/>
</dbReference>
<reference evidence="3" key="1">
    <citation type="submission" date="2021-02" db="EMBL/GenBank/DDBJ databases">
        <authorList>
            <person name="Nowell W R."/>
        </authorList>
    </citation>
    <scope>NUCLEOTIDE SEQUENCE</scope>
</reference>
<dbReference type="PANTHER" id="PTHR47272">
    <property type="entry name" value="DDE_TNP_1_7 DOMAIN-CONTAINING PROTEIN"/>
    <property type="match status" value="1"/>
</dbReference>
<proteinExistence type="predicted"/>
<sequence>MSKVVRNDSSDDDDILYSINSDISDVHDDGDEEDDETDESSEGEGIEVNASQDESWSGKRFKSNLPIYNGELQLSSSFRSELPRSPSPIDYFRLFLTPELVSYIVDQSNLYRIQTNRTKQSPMNETDLYCLLGFLFYSSVVPLSNKRDYWSSFSRKPIIANVITRERLFYLLSILHFHDNSVEKMQSRKS</sequence>
<dbReference type="PANTHER" id="PTHR47272:SF1">
    <property type="entry name" value="PIGGYBAC TRANSPOSABLE ELEMENT-DERIVED PROTEIN 3-LIKE"/>
    <property type="match status" value="1"/>
</dbReference>
<dbReference type="AlphaFoldDB" id="A0A815PKZ3"/>